<dbReference type="Gene3D" id="2.130.10.10">
    <property type="entry name" value="YVTN repeat-like/Quinoprotein amine dehydrogenase"/>
    <property type="match status" value="2"/>
</dbReference>
<organism evidence="6 7">
    <name type="scientific">Taxus chinensis</name>
    <name type="common">Chinese yew</name>
    <name type="synonym">Taxus wallichiana var. chinensis</name>
    <dbReference type="NCBI Taxonomy" id="29808"/>
    <lineage>
        <taxon>Eukaryota</taxon>
        <taxon>Viridiplantae</taxon>
        <taxon>Streptophyta</taxon>
        <taxon>Embryophyta</taxon>
        <taxon>Tracheophyta</taxon>
        <taxon>Spermatophyta</taxon>
        <taxon>Pinopsida</taxon>
        <taxon>Pinidae</taxon>
        <taxon>Conifers II</taxon>
        <taxon>Cupressales</taxon>
        <taxon>Taxaceae</taxon>
        <taxon>Taxus</taxon>
    </lineage>
</organism>
<evidence type="ECO:0000256" key="2">
    <source>
        <dbReference type="ARBA" id="ARBA00022737"/>
    </source>
</evidence>
<dbReference type="EMBL" id="JAHRHJ020000011">
    <property type="protein sequence ID" value="KAH9296040.1"/>
    <property type="molecule type" value="Genomic_DNA"/>
</dbReference>
<sequence>GVWAVQWSASNEWMVITGGCDGSIRFWDIRRAGCFRVLDQLQSQTGRRPSIPKSPASKAKKPLASSNCSSTKAKAPQRKGSLGNGMQSSMAFGKGLSKGSLSQRQHPGMLSSQNRATAHYGAVTGLEMTNDGLHLFSAGMDSRLRLWDVESGCNTLVNYETTRLRTSKAIQLAVTPNSSLVFVPCLTSIKAYDVWSGSLCSTFHGHYDFVNCCSFNSQDQELYSGSNDRQILIWSPPAVLCLEEDETPSRGPVSFVDEDNWISDAEEEDMIETAPETPLREIIDSVNMKPSGDVTQRTGNTEPKASIAAMENVSPCSNNTYQPIANLEVFIPLHQSSNEWITLVAGRRLFADKPTAKSFVFLFSVPILYGFGCCKKSYVGAQMTVSDPLTVIEWQRSTAVATTKNVVILRGSNVKSFDELLGKDLYGVAEHSEGFDTRPNVPFIENEAWDGSVEKIISVTASADQSSTITITLVNLFYFDEPIKHEAWIVIDNSKEIHVKLGNITTALSHICNIFDKLLSFLFCIASVDIFELEISSEGRKFDELTHASNFANGILNVFTLDMWVQMGRPPLQPSSNVLFMENMTKYTPIGVLKDVLITIQGANFTGDFEVLALAKVDNFLALLGYPWCYANNIDLRFKKGYRIFENKGECVIIPLIDGKSAPYVDPLSEEDSNIIYVHTIRDLQLSHNLSDEEDNSAPTGNEPECRNPPIVLVQRTSATKKLSVIRGWTKEDMEKAIDDVEFNGFSVRAATKKYSIPPTSLHYWLNGLVSAKSQHPWTHIRLLGFKRTGIWPLNYDALLNDMACSQAFDMQGEEVVDAVTNILSLSQQINPELNDSEEVVLETQFMENVDSRDDMEATATHGV</sequence>
<feature type="non-terminal residue" evidence="6">
    <location>
        <position position="1"/>
    </location>
</feature>
<evidence type="ECO:0000313" key="6">
    <source>
        <dbReference type="EMBL" id="KAH9296040.1"/>
    </source>
</evidence>
<dbReference type="GO" id="GO:0031464">
    <property type="term" value="C:Cul4A-RING E3 ubiquitin ligase complex"/>
    <property type="evidence" value="ECO:0007669"/>
    <property type="project" value="TreeGrafter"/>
</dbReference>
<dbReference type="PANTHER" id="PTHR46202">
    <property type="entry name" value="DNA EXCISION REPAIR PROTEIN ERCC-8"/>
    <property type="match status" value="1"/>
</dbReference>
<keyword evidence="2" id="KW-0677">Repeat</keyword>
<dbReference type="PROSITE" id="PS50082">
    <property type="entry name" value="WD_REPEATS_2"/>
    <property type="match status" value="3"/>
</dbReference>
<dbReference type="InterPro" id="IPR042238">
    <property type="entry name" value="Rad28/ERCC8/Ckn1/ATCSA-1"/>
</dbReference>
<gene>
    <name evidence="6" type="ORF">KI387_039628</name>
</gene>
<feature type="domain" description="HTH psq-type" evidence="5">
    <location>
        <begin position="730"/>
        <end position="772"/>
    </location>
</feature>
<evidence type="ECO:0000259" key="5">
    <source>
        <dbReference type="Pfam" id="PF05225"/>
    </source>
</evidence>
<dbReference type="GO" id="GO:0003677">
    <property type="term" value="F:DNA binding"/>
    <property type="evidence" value="ECO:0007669"/>
    <property type="project" value="InterPro"/>
</dbReference>
<proteinExistence type="predicted"/>
<dbReference type="GO" id="GO:0000109">
    <property type="term" value="C:nucleotide-excision repair complex"/>
    <property type="evidence" value="ECO:0007669"/>
    <property type="project" value="TreeGrafter"/>
</dbReference>
<dbReference type="SMART" id="SM00320">
    <property type="entry name" value="WD40"/>
    <property type="match status" value="3"/>
</dbReference>
<feature type="repeat" description="WD" evidence="3">
    <location>
        <begin position="203"/>
        <end position="235"/>
    </location>
</feature>
<keyword evidence="1 3" id="KW-0853">WD repeat</keyword>
<dbReference type="InterPro" id="IPR007889">
    <property type="entry name" value="HTH_Psq"/>
</dbReference>
<feature type="region of interest" description="Disordered" evidence="4">
    <location>
        <begin position="689"/>
        <end position="708"/>
    </location>
</feature>
<evidence type="ECO:0000256" key="3">
    <source>
        <dbReference type="PROSITE-ProRule" id="PRU00221"/>
    </source>
</evidence>
<dbReference type="SUPFAM" id="SSF50978">
    <property type="entry name" value="WD40 repeat-like"/>
    <property type="match status" value="1"/>
</dbReference>
<accession>A0AA38C951</accession>
<dbReference type="PROSITE" id="PS50294">
    <property type="entry name" value="WD_REPEATS_REGION"/>
    <property type="match status" value="3"/>
</dbReference>
<dbReference type="InterPro" id="IPR015943">
    <property type="entry name" value="WD40/YVTN_repeat-like_dom_sf"/>
</dbReference>
<dbReference type="GO" id="GO:0000209">
    <property type="term" value="P:protein polyubiquitination"/>
    <property type="evidence" value="ECO:0007669"/>
    <property type="project" value="TreeGrafter"/>
</dbReference>
<dbReference type="Pfam" id="PF05225">
    <property type="entry name" value="HTH_psq"/>
    <property type="match status" value="1"/>
</dbReference>
<dbReference type="InterPro" id="IPR001680">
    <property type="entry name" value="WD40_rpt"/>
</dbReference>
<dbReference type="GO" id="GO:0043161">
    <property type="term" value="P:proteasome-mediated ubiquitin-dependent protein catabolic process"/>
    <property type="evidence" value="ECO:0007669"/>
    <property type="project" value="TreeGrafter"/>
</dbReference>
<dbReference type="FunFam" id="2.130.10.10:FF:001356">
    <property type="entry name" value="Excision repair cross-complementation group 8"/>
    <property type="match status" value="1"/>
</dbReference>
<keyword evidence="7" id="KW-1185">Reference proteome</keyword>
<evidence type="ECO:0000256" key="4">
    <source>
        <dbReference type="SAM" id="MobiDB-lite"/>
    </source>
</evidence>
<protein>
    <recommendedName>
        <fullName evidence="5">HTH psq-type domain-containing protein</fullName>
    </recommendedName>
</protein>
<dbReference type="Pfam" id="PF00400">
    <property type="entry name" value="WD40"/>
    <property type="match status" value="3"/>
</dbReference>
<evidence type="ECO:0000313" key="7">
    <source>
        <dbReference type="Proteomes" id="UP000824469"/>
    </source>
</evidence>
<comment type="caution">
    <text evidence="6">The sequence shown here is derived from an EMBL/GenBank/DDBJ whole genome shotgun (WGS) entry which is preliminary data.</text>
</comment>
<feature type="region of interest" description="Disordered" evidence="4">
    <location>
        <begin position="44"/>
        <end position="86"/>
    </location>
</feature>
<feature type="repeat" description="WD" evidence="3">
    <location>
        <begin position="1"/>
        <end position="37"/>
    </location>
</feature>
<dbReference type="PANTHER" id="PTHR46202:SF1">
    <property type="entry name" value="DNA EXCISION REPAIR PROTEIN ERCC-8"/>
    <property type="match status" value="1"/>
</dbReference>
<dbReference type="InterPro" id="IPR009057">
    <property type="entry name" value="Homeodomain-like_sf"/>
</dbReference>
<feature type="compositionally biased region" description="Low complexity" evidence="4">
    <location>
        <begin position="49"/>
        <end position="66"/>
    </location>
</feature>
<reference evidence="6 7" key="1">
    <citation type="journal article" date="2021" name="Nat. Plants">
        <title>The Taxus genome provides insights into paclitaxel biosynthesis.</title>
        <authorList>
            <person name="Xiong X."/>
            <person name="Gou J."/>
            <person name="Liao Q."/>
            <person name="Li Y."/>
            <person name="Zhou Q."/>
            <person name="Bi G."/>
            <person name="Li C."/>
            <person name="Du R."/>
            <person name="Wang X."/>
            <person name="Sun T."/>
            <person name="Guo L."/>
            <person name="Liang H."/>
            <person name="Lu P."/>
            <person name="Wu Y."/>
            <person name="Zhang Z."/>
            <person name="Ro D.K."/>
            <person name="Shang Y."/>
            <person name="Huang S."/>
            <person name="Yan J."/>
        </authorList>
    </citation>
    <scope>NUCLEOTIDE SEQUENCE [LARGE SCALE GENOMIC DNA]</scope>
    <source>
        <strain evidence="6">Ta-2019</strain>
    </source>
</reference>
<dbReference type="InterPro" id="IPR036322">
    <property type="entry name" value="WD40_repeat_dom_sf"/>
</dbReference>
<dbReference type="AlphaFoldDB" id="A0AA38C951"/>
<dbReference type="PROSITE" id="PS00678">
    <property type="entry name" value="WD_REPEATS_1"/>
    <property type="match status" value="2"/>
</dbReference>
<evidence type="ECO:0000256" key="1">
    <source>
        <dbReference type="ARBA" id="ARBA00022574"/>
    </source>
</evidence>
<name>A0AA38C951_TAXCH</name>
<dbReference type="Proteomes" id="UP000824469">
    <property type="component" value="Unassembled WGS sequence"/>
</dbReference>
<dbReference type="SUPFAM" id="SSF46689">
    <property type="entry name" value="Homeodomain-like"/>
    <property type="match status" value="1"/>
</dbReference>
<feature type="repeat" description="WD" evidence="3">
    <location>
        <begin position="116"/>
        <end position="157"/>
    </location>
</feature>
<dbReference type="Gene3D" id="1.10.10.60">
    <property type="entry name" value="Homeodomain-like"/>
    <property type="match status" value="1"/>
</dbReference>
<dbReference type="GO" id="GO:0006283">
    <property type="term" value="P:transcription-coupled nucleotide-excision repair"/>
    <property type="evidence" value="ECO:0007669"/>
    <property type="project" value="InterPro"/>
</dbReference>
<dbReference type="InterPro" id="IPR019775">
    <property type="entry name" value="WD40_repeat_CS"/>
</dbReference>